<evidence type="ECO:0000259" key="4">
    <source>
        <dbReference type="Pfam" id="PF00501"/>
    </source>
</evidence>
<dbReference type="Proteomes" id="UP000272400">
    <property type="component" value="Unassembled WGS sequence"/>
</dbReference>
<dbReference type="EMBL" id="RJKE01000001">
    <property type="protein sequence ID" value="ROO87812.1"/>
    <property type="molecule type" value="Genomic_DNA"/>
</dbReference>
<keyword evidence="2 5" id="KW-0436">Ligase</keyword>
<dbReference type="Pfam" id="PF00501">
    <property type="entry name" value="AMP-binding"/>
    <property type="match status" value="1"/>
</dbReference>
<dbReference type="InterPro" id="IPR042099">
    <property type="entry name" value="ANL_N_sf"/>
</dbReference>
<dbReference type="InterPro" id="IPR000873">
    <property type="entry name" value="AMP-dep_synth/lig_dom"/>
</dbReference>
<sequence>MTLTITGRDKMFHPGLMFQRAAYRYPGTAIRLDKPLDLAPELGTFLKYEDLAFLVESTAASLRAHGVLPGQKVAVYKSQNADIMLLACAIARVGAVPAMLAPALDGGTVAEMAEFLRPEHLISDAAKLIDSDLDRSTWTLAPSVLLVGRAFNGLPLLRERYGRPPAYPETEPSDVMIITHTSGTTGLPKLVAQSRSGMQAHVTIQRRIARVLRVREPYALCISFVHARTYSALAMGLERGLPFAFLTDSSVGSVRRMFEGFRPGLVETHPNTYIQWEELAEEPNGPLSQVKFYIGTFDAIHPRTVKILLGASNRRRAMYFQAYGQSETGPVTVKPYSRWLWTRSEGRCVGHPIPGVTRARIGEKSDGRIGPIEVRSRGQARTYVGQNDRWRRNFTPDGWWDMTDVGHRGRLGCVHLLDREVDRAELLESVLKVEDIVISRMPELTEAIVVPLDGFLQPVVCTRHDKPLDLPRWREAVADQPPMAKPLQAHWTDLPTTATWKVKRLELRTMLMEAGYQDAARCSGLQAGGEGPPRGRGRPGPR</sequence>
<dbReference type="Gene3D" id="3.40.50.12780">
    <property type="entry name" value="N-terminal domain of ligase-like"/>
    <property type="match status" value="1"/>
</dbReference>
<evidence type="ECO:0000256" key="2">
    <source>
        <dbReference type="ARBA" id="ARBA00022598"/>
    </source>
</evidence>
<feature type="region of interest" description="Disordered" evidence="3">
    <location>
        <begin position="523"/>
        <end position="542"/>
    </location>
</feature>
<comment type="similarity">
    <text evidence="1">Belongs to the ATP-dependent AMP-binding enzyme family.</text>
</comment>
<dbReference type="AlphaFoldDB" id="A0A3N1D2S3"/>
<dbReference type="PANTHER" id="PTHR43201:SF5">
    <property type="entry name" value="MEDIUM-CHAIN ACYL-COA LIGASE ACSF2, MITOCHONDRIAL"/>
    <property type="match status" value="1"/>
</dbReference>
<evidence type="ECO:0000256" key="1">
    <source>
        <dbReference type="ARBA" id="ARBA00006432"/>
    </source>
</evidence>
<evidence type="ECO:0000313" key="6">
    <source>
        <dbReference type="Proteomes" id="UP000272400"/>
    </source>
</evidence>
<gene>
    <name evidence="5" type="ORF">EDD29_5455</name>
</gene>
<dbReference type="SUPFAM" id="SSF56801">
    <property type="entry name" value="Acetyl-CoA synthetase-like"/>
    <property type="match status" value="1"/>
</dbReference>
<accession>A0A3N1D2S3</accession>
<reference evidence="5 6" key="1">
    <citation type="submission" date="2018-11" db="EMBL/GenBank/DDBJ databases">
        <title>Sequencing the genomes of 1000 actinobacteria strains.</title>
        <authorList>
            <person name="Klenk H.-P."/>
        </authorList>
    </citation>
    <scope>NUCLEOTIDE SEQUENCE [LARGE SCALE GENOMIC DNA]</scope>
    <source>
        <strain evidence="5 6">DSM 44254</strain>
    </source>
</reference>
<dbReference type="InterPro" id="IPR020845">
    <property type="entry name" value="AMP-binding_CS"/>
</dbReference>
<dbReference type="GO" id="GO:0031956">
    <property type="term" value="F:medium-chain fatty acid-CoA ligase activity"/>
    <property type="evidence" value="ECO:0007669"/>
    <property type="project" value="TreeGrafter"/>
</dbReference>
<dbReference type="GO" id="GO:0006631">
    <property type="term" value="P:fatty acid metabolic process"/>
    <property type="evidence" value="ECO:0007669"/>
    <property type="project" value="TreeGrafter"/>
</dbReference>
<dbReference type="OrthoDB" id="4495845at2"/>
<keyword evidence="6" id="KW-1185">Reference proteome</keyword>
<evidence type="ECO:0000313" key="5">
    <source>
        <dbReference type="EMBL" id="ROO87812.1"/>
    </source>
</evidence>
<dbReference type="RefSeq" id="WP_123667046.1">
    <property type="nucleotide sequence ID" value="NZ_RJKE01000001.1"/>
</dbReference>
<organism evidence="5 6">
    <name type="scientific">Actinocorallia herbida</name>
    <dbReference type="NCBI Taxonomy" id="58109"/>
    <lineage>
        <taxon>Bacteria</taxon>
        <taxon>Bacillati</taxon>
        <taxon>Actinomycetota</taxon>
        <taxon>Actinomycetes</taxon>
        <taxon>Streptosporangiales</taxon>
        <taxon>Thermomonosporaceae</taxon>
        <taxon>Actinocorallia</taxon>
    </lineage>
</organism>
<name>A0A3N1D2S3_9ACTN</name>
<dbReference type="PROSITE" id="PS00455">
    <property type="entry name" value="AMP_BINDING"/>
    <property type="match status" value="1"/>
</dbReference>
<feature type="domain" description="AMP-dependent synthetase/ligase" evidence="4">
    <location>
        <begin position="18"/>
        <end position="383"/>
    </location>
</feature>
<protein>
    <submittedName>
        <fullName evidence="5">Acyl-CoA synthetase (AMP-forming)/AMP-acid ligase II</fullName>
    </submittedName>
</protein>
<dbReference type="PANTHER" id="PTHR43201">
    <property type="entry name" value="ACYL-COA SYNTHETASE"/>
    <property type="match status" value="1"/>
</dbReference>
<comment type="caution">
    <text evidence="5">The sequence shown here is derived from an EMBL/GenBank/DDBJ whole genome shotgun (WGS) entry which is preliminary data.</text>
</comment>
<evidence type="ECO:0000256" key="3">
    <source>
        <dbReference type="SAM" id="MobiDB-lite"/>
    </source>
</evidence>
<proteinExistence type="inferred from homology"/>